<dbReference type="NCBIfam" id="TIGR00707">
    <property type="entry name" value="argD"/>
    <property type="match status" value="1"/>
</dbReference>
<feature type="binding site" evidence="5">
    <location>
        <position position="265"/>
    </location>
    <ligand>
        <name>N(2)-acetyl-L-ornithine</name>
        <dbReference type="ChEBI" id="CHEBI:57805"/>
    </ligand>
</feature>
<dbReference type="InterPro" id="IPR015421">
    <property type="entry name" value="PyrdxlP-dep_Trfase_major"/>
</dbReference>
<keyword evidence="2 5" id="KW-0028">Amino-acid biosynthesis</keyword>
<dbReference type="GO" id="GO:0042802">
    <property type="term" value="F:identical protein binding"/>
    <property type="evidence" value="ECO:0007669"/>
    <property type="project" value="TreeGrafter"/>
</dbReference>
<dbReference type="InterPro" id="IPR015422">
    <property type="entry name" value="PyrdxlP-dep_Trfase_small"/>
</dbReference>
<dbReference type="PROSITE" id="PS00600">
    <property type="entry name" value="AA_TRANSFER_CLASS_3"/>
    <property type="match status" value="1"/>
</dbReference>
<feature type="binding site" evidence="5">
    <location>
        <begin position="93"/>
        <end position="94"/>
    </location>
    <ligand>
        <name>pyridoxal 5'-phosphate</name>
        <dbReference type="ChEBI" id="CHEBI:597326"/>
    </ligand>
</feature>
<evidence type="ECO:0000313" key="7">
    <source>
        <dbReference type="EMBL" id="GLI56259.1"/>
    </source>
</evidence>
<keyword evidence="1 5" id="KW-0032">Aminotransferase</keyword>
<comment type="catalytic activity">
    <reaction evidence="5">
        <text>N(2)-acetyl-L-ornithine + 2-oxoglutarate = N-acetyl-L-glutamate 5-semialdehyde + L-glutamate</text>
        <dbReference type="Rhea" id="RHEA:18049"/>
        <dbReference type="ChEBI" id="CHEBI:16810"/>
        <dbReference type="ChEBI" id="CHEBI:29123"/>
        <dbReference type="ChEBI" id="CHEBI:29985"/>
        <dbReference type="ChEBI" id="CHEBI:57805"/>
        <dbReference type="EC" id="2.6.1.11"/>
    </reaction>
</comment>
<dbReference type="GO" id="GO:0030170">
    <property type="term" value="F:pyridoxal phosphate binding"/>
    <property type="evidence" value="ECO:0007669"/>
    <property type="project" value="InterPro"/>
</dbReference>
<dbReference type="PANTHER" id="PTHR11986:SF79">
    <property type="entry name" value="ACETYLORNITHINE AMINOTRANSFERASE, MITOCHONDRIAL"/>
    <property type="match status" value="1"/>
</dbReference>
<dbReference type="RefSeq" id="WP_281835295.1">
    <property type="nucleotide sequence ID" value="NZ_BSDY01000007.1"/>
</dbReference>
<dbReference type="FunFam" id="3.40.640.10:FF:000004">
    <property type="entry name" value="Acetylornithine aminotransferase"/>
    <property type="match status" value="1"/>
</dbReference>
<evidence type="ECO:0000256" key="4">
    <source>
        <dbReference type="ARBA" id="ARBA00022898"/>
    </source>
</evidence>
<dbReference type="InterPro" id="IPR015424">
    <property type="entry name" value="PyrdxlP-dep_Trfase"/>
</dbReference>
<dbReference type="GO" id="GO:0005737">
    <property type="term" value="C:cytoplasm"/>
    <property type="evidence" value="ECO:0007669"/>
    <property type="project" value="UniProtKB-SubCell"/>
</dbReference>
<feature type="binding site" evidence="5">
    <location>
        <begin position="209"/>
        <end position="212"/>
    </location>
    <ligand>
        <name>pyridoxal 5'-phosphate</name>
        <dbReference type="ChEBI" id="CHEBI:597326"/>
    </ligand>
</feature>
<dbReference type="InterPro" id="IPR005814">
    <property type="entry name" value="Aminotrans_3"/>
</dbReference>
<sequence length="386" mass="42490">MLINTYTRPDNNFVSGIGMKIYDDVGTEYMDLVAGIAVNALGHCHPEIVKTIKKQSEKLLHISNLYHTTEQHELAEKLVDLSDHSRVFFCNSGAEAVEAALKIARKYGKQRGHGKSKILYMKNSFHGRTMGALSVTGQPKYQKEFKPLIGGTEQCELNSIEDIYKKISGACAIIVEPIQGEGGLVKAEVEFLKKLREFCDKWNCLLIFDEIQCGVGRSGSFFAYDKFGVIPDVVCMAKGLGGGIPIGAVLVNEKADVFAPGDHGTTFGGNPFACAVGKTVLTELIDKGVMAEVDKKAESLRKKLELLEEEFDIIEEVRGIGLLQGIKFKKDPGDFIKYALEKKVLLVGAGDNVVRIIPPLNISMEELDKVYIKLKEILQGFKGGER</sequence>
<feature type="binding site" evidence="5">
    <location>
        <position position="128"/>
    </location>
    <ligand>
        <name>N(2)-acetyl-L-ornithine</name>
        <dbReference type="ChEBI" id="CHEBI:57805"/>
    </ligand>
</feature>
<accession>A0A9W6GJE2</accession>
<dbReference type="GO" id="GO:0003992">
    <property type="term" value="F:N2-acetyl-L-ornithine:2-oxoglutarate 5-aminotransferase activity"/>
    <property type="evidence" value="ECO:0007669"/>
    <property type="project" value="UniProtKB-UniRule"/>
</dbReference>
<dbReference type="InterPro" id="IPR049704">
    <property type="entry name" value="Aminotrans_3_PPA_site"/>
</dbReference>
<keyword evidence="5" id="KW-0055">Arginine biosynthesis</keyword>
<dbReference type="HAMAP" id="MF_01107">
    <property type="entry name" value="ArgD_aminotrans_3"/>
    <property type="match status" value="1"/>
</dbReference>
<comment type="caution">
    <text evidence="7">The sequence shown here is derived from an EMBL/GenBank/DDBJ whole genome shotgun (WGS) entry which is preliminary data.</text>
</comment>
<gene>
    <name evidence="5 7" type="primary">argD</name>
    <name evidence="7" type="ORF">PM10SUCC1_17730</name>
</gene>
<dbReference type="InterPro" id="IPR050103">
    <property type="entry name" value="Class-III_PLP-dep_AT"/>
</dbReference>
<evidence type="ECO:0000313" key="8">
    <source>
        <dbReference type="Proteomes" id="UP001144471"/>
    </source>
</evidence>
<protein>
    <recommendedName>
        <fullName evidence="5">Acetylornithine aminotransferase</fullName>
        <shortName evidence="5">ACOAT</shortName>
        <ecNumber evidence="5">2.6.1.11</ecNumber>
    </recommendedName>
</protein>
<comment type="subcellular location">
    <subcellularLocation>
        <location evidence="5">Cytoplasm</location>
    </subcellularLocation>
</comment>
<feature type="modified residue" description="N6-(pyridoxal phosphate)lysine" evidence="5">
    <location>
        <position position="238"/>
    </location>
</feature>
<dbReference type="Gene3D" id="3.90.1150.10">
    <property type="entry name" value="Aspartate Aminotransferase, domain 1"/>
    <property type="match status" value="1"/>
</dbReference>
<evidence type="ECO:0000256" key="3">
    <source>
        <dbReference type="ARBA" id="ARBA00022679"/>
    </source>
</evidence>
<reference evidence="7" key="1">
    <citation type="submission" date="2022-12" db="EMBL/GenBank/DDBJ databases">
        <title>Reference genome sequencing for broad-spectrum identification of bacterial and archaeal isolates by mass spectrometry.</title>
        <authorList>
            <person name="Sekiguchi Y."/>
            <person name="Tourlousse D.M."/>
        </authorList>
    </citation>
    <scope>NUCLEOTIDE SEQUENCE</scope>
    <source>
        <strain evidence="7">10succ1</strain>
    </source>
</reference>
<comment type="miscellaneous">
    <text evidence="5">May also have succinyldiaminopimelate aminotransferase activity, thus carrying out the corresponding step in lysine biosynthesis.</text>
</comment>
<dbReference type="CDD" id="cd00610">
    <property type="entry name" value="OAT_like"/>
    <property type="match status" value="1"/>
</dbReference>
<dbReference type="Proteomes" id="UP001144471">
    <property type="component" value="Unassembled WGS sequence"/>
</dbReference>
<feature type="binding site" evidence="5">
    <location>
        <position position="266"/>
    </location>
    <ligand>
        <name>pyridoxal 5'-phosphate</name>
        <dbReference type="ChEBI" id="CHEBI:597326"/>
    </ligand>
</feature>
<comment type="pathway">
    <text evidence="5">Amino-acid biosynthesis; L-arginine biosynthesis; N(2)-acetyl-L-ornithine from L-glutamate: step 4/4.</text>
</comment>
<keyword evidence="6" id="KW-0175">Coiled coil</keyword>
<dbReference type="EMBL" id="BSDY01000007">
    <property type="protein sequence ID" value="GLI56259.1"/>
    <property type="molecule type" value="Genomic_DNA"/>
</dbReference>
<organism evidence="7 8">
    <name type="scientific">Propionigenium maris DSM 9537</name>
    <dbReference type="NCBI Taxonomy" id="1123000"/>
    <lineage>
        <taxon>Bacteria</taxon>
        <taxon>Fusobacteriati</taxon>
        <taxon>Fusobacteriota</taxon>
        <taxon>Fusobacteriia</taxon>
        <taxon>Fusobacteriales</taxon>
        <taxon>Fusobacteriaceae</taxon>
        <taxon>Propionigenium</taxon>
    </lineage>
</organism>
<keyword evidence="4 5" id="KW-0663">Pyridoxal phosphate</keyword>
<name>A0A9W6GJE2_9FUSO</name>
<dbReference type="Pfam" id="PF00202">
    <property type="entry name" value="Aminotran_3"/>
    <property type="match status" value="1"/>
</dbReference>
<proteinExistence type="inferred from homology"/>
<dbReference type="GO" id="GO:0006526">
    <property type="term" value="P:L-arginine biosynthetic process"/>
    <property type="evidence" value="ECO:0007669"/>
    <property type="project" value="UniProtKB-UniRule"/>
</dbReference>
<keyword evidence="8" id="KW-1185">Reference proteome</keyword>
<dbReference type="NCBIfam" id="NF002325">
    <property type="entry name" value="PRK01278.1"/>
    <property type="match status" value="1"/>
</dbReference>
<evidence type="ECO:0000256" key="2">
    <source>
        <dbReference type="ARBA" id="ARBA00022605"/>
    </source>
</evidence>
<evidence type="ECO:0000256" key="6">
    <source>
        <dbReference type="SAM" id="Coils"/>
    </source>
</evidence>
<dbReference type="Gene3D" id="3.40.640.10">
    <property type="entry name" value="Type I PLP-dependent aspartate aminotransferase-like (Major domain)"/>
    <property type="match status" value="1"/>
</dbReference>
<feature type="binding site" evidence="5">
    <location>
        <position position="125"/>
    </location>
    <ligand>
        <name>pyridoxal 5'-phosphate</name>
        <dbReference type="ChEBI" id="CHEBI:597326"/>
    </ligand>
</feature>
<evidence type="ECO:0000256" key="5">
    <source>
        <dbReference type="HAMAP-Rule" id="MF_01107"/>
    </source>
</evidence>
<dbReference type="PANTHER" id="PTHR11986">
    <property type="entry name" value="AMINOTRANSFERASE CLASS III"/>
    <property type="match status" value="1"/>
</dbReference>
<dbReference type="InterPro" id="IPR004636">
    <property type="entry name" value="AcOrn/SuccOrn_fam"/>
</dbReference>
<comment type="cofactor">
    <cofactor evidence="5">
        <name>pyridoxal 5'-phosphate</name>
        <dbReference type="ChEBI" id="CHEBI:597326"/>
    </cofactor>
    <text evidence="5">Binds 1 pyridoxal phosphate per subunit.</text>
</comment>
<comment type="similarity">
    <text evidence="5">Belongs to the class-III pyridoxal-phosphate-dependent aminotransferase family. ArgD subfamily.</text>
</comment>
<dbReference type="PIRSF" id="PIRSF000521">
    <property type="entry name" value="Transaminase_4ab_Lys_Orn"/>
    <property type="match status" value="1"/>
</dbReference>
<evidence type="ECO:0000256" key="1">
    <source>
        <dbReference type="ARBA" id="ARBA00022576"/>
    </source>
</evidence>
<dbReference type="SUPFAM" id="SSF53383">
    <property type="entry name" value="PLP-dependent transferases"/>
    <property type="match status" value="1"/>
</dbReference>
<keyword evidence="5" id="KW-0963">Cytoplasm</keyword>
<keyword evidence="3 5" id="KW-0808">Transferase</keyword>
<dbReference type="AlphaFoldDB" id="A0A9W6GJE2"/>
<feature type="coiled-coil region" evidence="6">
    <location>
        <begin position="290"/>
        <end position="317"/>
    </location>
</feature>
<dbReference type="EC" id="2.6.1.11" evidence="5"/>
<comment type="subunit">
    <text evidence="5">Homodimer.</text>
</comment>